<sequence length="446" mass="50827">MDHQKEYRWKQRKRKRVKRRKRRRLIADSDGCKGASLRSSTEGSIKRRRRKRVKVALSTSLILRYVPKTSFIVVMSDTPNMAAAVPVPVRQVYSYNLGEEFKILNSSLKQYPIVALDVEFPGVVHELSKPYHHLQSTEKYTHMKNNVNSCKIIQLGLTLSNGFGKSVVWEFNFAGFDAKVDAHNPCSIQLLKNQGLDLDKNKSEGVSVSEFARLFLESRFGDSARWYSGANRKEEKEEGGGVCKINWVLFHSEFDLGYLIKILTQQDLPELQSHFILLVYMFLGFSVFDVKEIATPLGFHGGLEKIAQNLGISREAGGKAHQAGSDSLLTMQVFLKLGEKFFSGGNSHLMGQFNHKLHGIEEIPNDPRKVDFALWNLRVRMRSGQIDHEEFRQDRGDQFLQPDYNRIPPPFAAVPVPRCSGFPVTGCYLPVVRRFRMVPVRTIVPL</sequence>
<comment type="caution">
    <text evidence="1">The sequence shown here is derived from an EMBL/GenBank/DDBJ whole genome shotgun (WGS) entry which is preliminary data.</text>
</comment>
<keyword evidence="2" id="KW-1185">Reference proteome</keyword>
<proteinExistence type="predicted"/>
<protein>
    <submittedName>
        <fullName evidence="1">Uncharacterized protein</fullName>
    </submittedName>
</protein>
<dbReference type="EMBL" id="CM044702">
    <property type="protein sequence ID" value="KAI5677276.1"/>
    <property type="molecule type" value="Genomic_DNA"/>
</dbReference>
<dbReference type="Proteomes" id="UP001060085">
    <property type="component" value="Linkage Group LG02"/>
</dbReference>
<name>A0ACC0BXI8_CATRO</name>
<gene>
    <name evidence="1" type="ORF">M9H77_08226</name>
</gene>
<evidence type="ECO:0000313" key="2">
    <source>
        <dbReference type="Proteomes" id="UP001060085"/>
    </source>
</evidence>
<organism evidence="1 2">
    <name type="scientific">Catharanthus roseus</name>
    <name type="common">Madagascar periwinkle</name>
    <name type="synonym">Vinca rosea</name>
    <dbReference type="NCBI Taxonomy" id="4058"/>
    <lineage>
        <taxon>Eukaryota</taxon>
        <taxon>Viridiplantae</taxon>
        <taxon>Streptophyta</taxon>
        <taxon>Embryophyta</taxon>
        <taxon>Tracheophyta</taxon>
        <taxon>Spermatophyta</taxon>
        <taxon>Magnoliopsida</taxon>
        <taxon>eudicotyledons</taxon>
        <taxon>Gunneridae</taxon>
        <taxon>Pentapetalae</taxon>
        <taxon>asterids</taxon>
        <taxon>lamiids</taxon>
        <taxon>Gentianales</taxon>
        <taxon>Apocynaceae</taxon>
        <taxon>Rauvolfioideae</taxon>
        <taxon>Vinceae</taxon>
        <taxon>Catharanthinae</taxon>
        <taxon>Catharanthus</taxon>
    </lineage>
</organism>
<reference evidence="2" key="1">
    <citation type="journal article" date="2023" name="Nat. Plants">
        <title>Single-cell RNA sequencing provides a high-resolution roadmap for understanding the multicellular compartmentation of specialized metabolism.</title>
        <authorList>
            <person name="Sun S."/>
            <person name="Shen X."/>
            <person name="Li Y."/>
            <person name="Li Y."/>
            <person name="Wang S."/>
            <person name="Li R."/>
            <person name="Zhang H."/>
            <person name="Shen G."/>
            <person name="Guo B."/>
            <person name="Wei J."/>
            <person name="Xu J."/>
            <person name="St-Pierre B."/>
            <person name="Chen S."/>
            <person name="Sun C."/>
        </authorList>
    </citation>
    <scope>NUCLEOTIDE SEQUENCE [LARGE SCALE GENOMIC DNA]</scope>
</reference>
<accession>A0ACC0BXI8</accession>
<evidence type="ECO:0000313" key="1">
    <source>
        <dbReference type="EMBL" id="KAI5677276.1"/>
    </source>
</evidence>